<dbReference type="GO" id="GO:0005524">
    <property type="term" value="F:ATP binding"/>
    <property type="evidence" value="ECO:0007669"/>
    <property type="project" value="UniProtKB-UniRule"/>
</dbReference>
<dbReference type="PROSITE" id="PS50030">
    <property type="entry name" value="UBA"/>
    <property type="match status" value="1"/>
</dbReference>
<feature type="active site" description="Glycyl thioester intermediate" evidence="6">
    <location>
        <position position="88"/>
    </location>
</feature>
<dbReference type="EMBL" id="HBGU01045653">
    <property type="protein sequence ID" value="CAD9480065.1"/>
    <property type="molecule type" value="Transcribed_RNA"/>
</dbReference>
<comment type="similarity">
    <text evidence="7">Belongs to the ubiquitin-conjugating enzyme family.</text>
</comment>
<dbReference type="Gene3D" id="1.10.8.10">
    <property type="entry name" value="DNA helicase RuvA subunit, C-terminal domain"/>
    <property type="match status" value="1"/>
</dbReference>
<organism evidence="10">
    <name type="scientific">Haptolina brevifila</name>
    <dbReference type="NCBI Taxonomy" id="156173"/>
    <lineage>
        <taxon>Eukaryota</taxon>
        <taxon>Haptista</taxon>
        <taxon>Haptophyta</taxon>
        <taxon>Prymnesiophyceae</taxon>
        <taxon>Prymnesiales</taxon>
        <taxon>Prymnesiaceae</taxon>
        <taxon>Haptolina</taxon>
    </lineage>
</organism>
<dbReference type="SUPFAM" id="SSF46934">
    <property type="entry name" value="UBA-like"/>
    <property type="match status" value="1"/>
</dbReference>
<evidence type="ECO:0000256" key="5">
    <source>
        <dbReference type="ARBA" id="ARBA00022840"/>
    </source>
</evidence>
<dbReference type="Pfam" id="PF00627">
    <property type="entry name" value="UBA"/>
    <property type="match status" value="1"/>
</dbReference>
<evidence type="ECO:0000259" key="9">
    <source>
        <dbReference type="PROSITE" id="PS50127"/>
    </source>
</evidence>
<evidence type="ECO:0000256" key="7">
    <source>
        <dbReference type="RuleBase" id="RU362109"/>
    </source>
</evidence>
<sequence length="192" mass="21363">MSADINRIKKELRDCSKDSNNLKVLLVDEADLMHWKGEIKGPVGTCYEGGLFAIDIILPGEYPFVPPKMKFDTKIWHPNISSESGAICLDILKNEWSPALTVRTALISLQALLSAPEPDDPQDAVVAKQYKENQPEFQKTAKYWTDTYATGLKNDASKISSLMEMGFDEQQCKDALAKSNGDQNRALEILLG</sequence>
<protein>
    <recommendedName>
        <fullName evidence="1">E2 ubiquitin-conjugating enzyme</fullName>
        <ecNumber evidence="1">2.3.2.23</ecNumber>
    </recommendedName>
</protein>
<dbReference type="SMART" id="SM00212">
    <property type="entry name" value="UBCc"/>
    <property type="match status" value="1"/>
</dbReference>
<feature type="domain" description="UBC core" evidence="9">
    <location>
        <begin position="3"/>
        <end position="150"/>
    </location>
</feature>
<dbReference type="InterPro" id="IPR000608">
    <property type="entry name" value="UBC"/>
</dbReference>
<evidence type="ECO:0000256" key="3">
    <source>
        <dbReference type="ARBA" id="ARBA00022741"/>
    </source>
</evidence>
<dbReference type="PANTHER" id="PTHR24068">
    <property type="entry name" value="UBIQUITIN-CONJUGATING ENZYME E2"/>
    <property type="match status" value="1"/>
</dbReference>
<evidence type="ECO:0000256" key="6">
    <source>
        <dbReference type="PROSITE-ProRule" id="PRU10133"/>
    </source>
</evidence>
<name>A0A7S2MF87_9EUKA</name>
<evidence type="ECO:0000313" key="10">
    <source>
        <dbReference type="EMBL" id="CAD9480065.1"/>
    </source>
</evidence>
<dbReference type="PROSITE" id="PS50127">
    <property type="entry name" value="UBC_2"/>
    <property type="match status" value="1"/>
</dbReference>
<evidence type="ECO:0000256" key="2">
    <source>
        <dbReference type="ARBA" id="ARBA00022679"/>
    </source>
</evidence>
<keyword evidence="4 7" id="KW-0833">Ubl conjugation pathway</keyword>
<dbReference type="InterPro" id="IPR009060">
    <property type="entry name" value="UBA-like_sf"/>
</dbReference>
<keyword evidence="3 7" id="KW-0547">Nucleotide-binding</keyword>
<dbReference type="InterPro" id="IPR016135">
    <property type="entry name" value="UBQ-conjugating_enzyme/RWD"/>
</dbReference>
<dbReference type="CDD" id="cd14270">
    <property type="entry name" value="UBA"/>
    <property type="match status" value="1"/>
</dbReference>
<dbReference type="Pfam" id="PF00179">
    <property type="entry name" value="UQ_con"/>
    <property type="match status" value="1"/>
</dbReference>
<dbReference type="FunFam" id="3.10.110.10:FF:000037">
    <property type="entry name" value="ubiquitin-conjugating enzyme E2 27"/>
    <property type="match status" value="1"/>
</dbReference>
<evidence type="ECO:0000256" key="4">
    <source>
        <dbReference type="ARBA" id="ARBA00022786"/>
    </source>
</evidence>
<dbReference type="CDD" id="cd23800">
    <property type="entry name" value="UBCc_UBE2K"/>
    <property type="match status" value="1"/>
</dbReference>
<dbReference type="Gene3D" id="3.10.110.10">
    <property type="entry name" value="Ubiquitin Conjugating Enzyme"/>
    <property type="match status" value="1"/>
</dbReference>
<gene>
    <name evidence="10" type="ORF">CBRE1094_LOCUS24846</name>
</gene>
<dbReference type="InterPro" id="IPR023313">
    <property type="entry name" value="UBQ-conjugating_AS"/>
</dbReference>
<evidence type="ECO:0000256" key="1">
    <source>
        <dbReference type="ARBA" id="ARBA00012486"/>
    </source>
</evidence>
<dbReference type="InterPro" id="IPR015940">
    <property type="entry name" value="UBA"/>
</dbReference>
<dbReference type="PROSITE" id="PS00183">
    <property type="entry name" value="UBC_1"/>
    <property type="match status" value="1"/>
</dbReference>
<accession>A0A7S2MF87</accession>
<dbReference type="EC" id="2.3.2.23" evidence="1"/>
<keyword evidence="5 7" id="KW-0067">ATP-binding</keyword>
<dbReference type="GO" id="GO:0061631">
    <property type="term" value="F:ubiquitin conjugating enzyme activity"/>
    <property type="evidence" value="ECO:0007669"/>
    <property type="project" value="UniProtKB-EC"/>
</dbReference>
<dbReference type="AlphaFoldDB" id="A0A7S2MF87"/>
<keyword evidence="2" id="KW-0808">Transferase</keyword>
<dbReference type="SMART" id="SM00165">
    <property type="entry name" value="UBA"/>
    <property type="match status" value="1"/>
</dbReference>
<reference evidence="10" key="1">
    <citation type="submission" date="2021-01" db="EMBL/GenBank/DDBJ databases">
        <authorList>
            <person name="Corre E."/>
            <person name="Pelletier E."/>
            <person name="Niang G."/>
            <person name="Scheremetjew M."/>
            <person name="Finn R."/>
            <person name="Kale V."/>
            <person name="Holt S."/>
            <person name="Cochrane G."/>
            <person name="Meng A."/>
            <person name="Brown T."/>
            <person name="Cohen L."/>
        </authorList>
    </citation>
    <scope>NUCLEOTIDE SEQUENCE</scope>
    <source>
        <strain evidence="10">UTEX LB 985</strain>
    </source>
</reference>
<dbReference type="SUPFAM" id="SSF54495">
    <property type="entry name" value="UBC-like"/>
    <property type="match status" value="1"/>
</dbReference>
<feature type="domain" description="UBA" evidence="8">
    <location>
        <begin position="153"/>
        <end position="192"/>
    </location>
</feature>
<evidence type="ECO:0000259" key="8">
    <source>
        <dbReference type="PROSITE" id="PS50030"/>
    </source>
</evidence>
<proteinExistence type="inferred from homology"/>